<sequence>MTATSKATTMVITLLQNMLHEPRLESPPSPLTTTTTVPPCPRKKLPTNALRFGLSFAKSCRTKMGNNCLVNRGWWGAGVGLPTVPSHPPPATPPATPCPFCSLSLSLLPSLHRSAHGKPPPPPITAELPSLRRSAHGKPPPPPITAELPSLRRSAHGKPPPPPISCSHGSDQI</sequence>
<protein>
    <submittedName>
        <fullName evidence="2">Uncharacterized protein</fullName>
    </submittedName>
</protein>
<name>A0A2N9EJT9_FAGSY</name>
<reference evidence="2" key="1">
    <citation type="submission" date="2018-02" db="EMBL/GenBank/DDBJ databases">
        <authorList>
            <person name="Cohen D.B."/>
            <person name="Kent A.D."/>
        </authorList>
    </citation>
    <scope>NUCLEOTIDE SEQUENCE</scope>
</reference>
<feature type="region of interest" description="Disordered" evidence="1">
    <location>
        <begin position="112"/>
        <end position="173"/>
    </location>
</feature>
<gene>
    <name evidence="2" type="ORF">FSB_LOCUS2917</name>
</gene>
<organism evidence="2">
    <name type="scientific">Fagus sylvatica</name>
    <name type="common">Beechnut</name>
    <dbReference type="NCBI Taxonomy" id="28930"/>
    <lineage>
        <taxon>Eukaryota</taxon>
        <taxon>Viridiplantae</taxon>
        <taxon>Streptophyta</taxon>
        <taxon>Embryophyta</taxon>
        <taxon>Tracheophyta</taxon>
        <taxon>Spermatophyta</taxon>
        <taxon>Magnoliopsida</taxon>
        <taxon>eudicotyledons</taxon>
        <taxon>Gunneridae</taxon>
        <taxon>Pentapetalae</taxon>
        <taxon>rosids</taxon>
        <taxon>fabids</taxon>
        <taxon>Fagales</taxon>
        <taxon>Fagaceae</taxon>
        <taxon>Fagus</taxon>
    </lineage>
</organism>
<evidence type="ECO:0000313" key="2">
    <source>
        <dbReference type="EMBL" id="SPC75035.1"/>
    </source>
</evidence>
<dbReference type="AlphaFoldDB" id="A0A2N9EJT9"/>
<feature type="region of interest" description="Disordered" evidence="1">
    <location>
        <begin position="22"/>
        <end position="42"/>
    </location>
</feature>
<dbReference type="EMBL" id="OIVN01000141">
    <property type="protein sequence ID" value="SPC75035.1"/>
    <property type="molecule type" value="Genomic_DNA"/>
</dbReference>
<proteinExistence type="predicted"/>
<accession>A0A2N9EJT9</accession>
<evidence type="ECO:0000256" key="1">
    <source>
        <dbReference type="SAM" id="MobiDB-lite"/>
    </source>
</evidence>